<gene>
    <name evidence="1" type="ORF">F5891DRAFT_965633</name>
</gene>
<dbReference type="AlphaFoldDB" id="A0AAD4HCS1"/>
<reference evidence="1" key="1">
    <citation type="journal article" date="2020" name="New Phytol.">
        <title>Comparative genomics reveals dynamic genome evolution in host specialist ectomycorrhizal fungi.</title>
        <authorList>
            <person name="Lofgren L.A."/>
            <person name="Nguyen N.H."/>
            <person name="Vilgalys R."/>
            <person name="Ruytinx J."/>
            <person name="Liao H.L."/>
            <person name="Branco S."/>
            <person name="Kuo A."/>
            <person name="LaButti K."/>
            <person name="Lipzen A."/>
            <person name="Andreopoulos W."/>
            <person name="Pangilinan J."/>
            <person name="Riley R."/>
            <person name="Hundley H."/>
            <person name="Na H."/>
            <person name="Barry K."/>
            <person name="Grigoriev I.V."/>
            <person name="Stajich J.E."/>
            <person name="Kennedy P.G."/>
        </authorList>
    </citation>
    <scope>NUCLEOTIDE SEQUENCE</scope>
    <source>
        <strain evidence="1">FC203</strain>
    </source>
</reference>
<sequence>VNLGWMGGFMQSSDICEKLFCTGVPAWYVHTSAYIPLKMMVVEPVLLTCPDHIIIAIYTEGRKICPFEVIYHGQGGRNRHMHIHCLYAGMTYQDPESDKSSQLSSSLSCPASGPKLSALGKAPKQKGKQWHRCRDSCVSWCDMAGFTRKYTAQTRSVILCATHSYLYMTRSFPTQRAPCAHHSRASRCIRARAFLRLRAL</sequence>
<evidence type="ECO:0000313" key="1">
    <source>
        <dbReference type="EMBL" id="KAG1889065.1"/>
    </source>
</evidence>
<evidence type="ECO:0000313" key="2">
    <source>
        <dbReference type="Proteomes" id="UP001195769"/>
    </source>
</evidence>
<dbReference type="Proteomes" id="UP001195769">
    <property type="component" value="Unassembled WGS sequence"/>
</dbReference>
<dbReference type="GeneID" id="64670481"/>
<comment type="caution">
    <text evidence="1">The sequence shown here is derived from an EMBL/GenBank/DDBJ whole genome shotgun (WGS) entry which is preliminary data.</text>
</comment>
<name>A0AAD4HCS1_9AGAM</name>
<dbReference type="RefSeq" id="XP_041217384.1">
    <property type="nucleotide sequence ID" value="XM_041376183.1"/>
</dbReference>
<keyword evidence="2" id="KW-1185">Reference proteome</keyword>
<proteinExistence type="predicted"/>
<protein>
    <submittedName>
        <fullName evidence="1">Uncharacterized protein</fullName>
    </submittedName>
</protein>
<dbReference type="EMBL" id="JABBWK010000163">
    <property type="protein sequence ID" value="KAG1889065.1"/>
    <property type="molecule type" value="Genomic_DNA"/>
</dbReference>
<feature type="non-terminal residue" evidence="1">
    <location>
        <position position="1"/>
    </location>
</feature>
<accession>A0AAD4HCS1</accession>
<organism evidence="1 2">
    <name type="scientific">Suillus fuscotomentosus</name>
    <dbReference type="NCBI Taxonomy" id="1912939"/>
    <lineage>
        <taxon>Eukaryota</taxon>
        <taxon>Fungi</taxon>
        <taxon>Dikarya</taxon>
        <taxon>Basidiomycota</taxon>
        <taxon>Agaricomycotina</taxon>
        <taxon>Agaricomycetes</taxon>
        <taxon>Agaricomycetidae</taxon>
        <taxon>Boletales</taxon>
        <taxon>Suillineae</taxon>
        <taxon>Suillaceae</taxon>
        <taxon>Suillus</taxon>
    </lineage>
</organism>